<evidence type="ECO:0000313" key="1">
    <source>
        <dbReference type="EMBL" id="VDC22242.1"/>
    </source>
</evidence>
<dbReference type="InterPro" id="IPR023393">
    <property type="entry name" value="START-like_dom_sf"/>
</dbReference>
<dbReference type="OrthoDB" id="3334241at2"/>
<reference evidence="1 2" key="1">
    <citation type="submission" date="2018-11" db="EMBL/GenBank/DDBJ databases">
        <authorList>
            <person name="Criscuolo A."/>
        </authorList>
    </citation>
    <scope>NUCLEOTIDE SEQUENCE [LARGE SCALE GENOMIC DNA]</scope>
    <source>
        <strain evidence="1">AT11b</strain>
    </source>
</reference>
<dbReference type="Proteomes" id="UP000280861">
    <property type="component" value="Unassembled WGS sequence"/>
</dbReference>
<keyword evidence="2" id="KW-1185">Reference proteome</keyword>
<sequence length="248" mass="26612">MTNNLSVVINADAAQVWTMLREPSQVAQWHGWDTDELAAEIQEIYFSNKVEEAADHTSLTVNGGDVFALHPVAEGTQVSITRAALDHDPEWAAWDEDITQGWLTFLHQLRFALERHPHATRRTLFFEKPGAPGDSSTNGAIAQLGLSDLPAAGQPYELRLATSENISGKVWFRTAHQVGLTVHDYADHGEGLLIVAEQPVIADVRPDGGAMVIASTYGLGAARLAAIRSGWDSWSGSASSASSAGSAS</sequence>
<dbReference type="SUPFAM" id="SSF55961">
    <property type="entry name" value="Bet v1-like"/>
    <property type="match status" value="1"/>
</dbReference>
<dbReference type="Gene3D" id="3.30.530.20">
    <property type="match status" value="1"/>
</dbReference>
<evidence type="ECO:0008006" key="3">
    <source>
        <dbReference type="Google" id="ProtNLM"/>
    </source>
</evidence>
<dbReference type="RefSeq" id="WP_124090888.1">
    <property type="nucleotide sequence ID" value="NZ_CBCRYA010000013.1"/>
</dbReference>
<dbReference type="EMBL" id="UXAU01000014">
    <property type="protein sequence ID" value="VDC22242.1"/>
    <property type="molecule type" value="Genomic_DNA"/>
</dbReference>
<accession>A0A3P5WMT0</accession>
<gene>
    <name evidence="1" type="ORF">PSET11_00891</name>
</gene>
<name>A0A3P5WMT0_9MICC</name>
<proteinExistence type="predicted"/>
<organism evidence="1 2">
    <name type="scientific">Arthrobacter ulcerisalmonis</name>
    <dbReference type="NCBI Taxonomy" id="2483813"/>
    <lineage>
        <taxon>Bacteria</taxon>
        <taxon>Bacillati</taxon>
        <taxon>Actinomycetota</taxon>
        <taxon>Actinomycetes</taxon>
        <taxon>Micrococcales</taxon>
        <taxon>Micrococcaceae</taxon>
        <taxon>Arthrobacter</taxon>
    </lineage>
</organism>
<protein>
    <recommendedName>
        <fullName evidence="3">SRPBCC domain-containing protein</fullName>
    </recommendedName>
</protein>
<evidence type="ECO:0000313" key="2">
    <source>
        <dbReference type="Proteomes" id="UP000280861"/>
    </source>
</evidence>
<dbReference type="AlphaFoldDB" id="A0A3P5WMT0"/>